<feature type="compositionally biased region" description="Basic residues" evidence="1">
    <location>
        <begin position="51"/>
        <end position="61"/>
    </location>
</feature>
<gene>
    <name evidence="2" type="ORF">SMTD_LOCUS10359</name>
</gene>
<evidence type="ECO:0000256" key="1">
    <source>
        <dbReference type="SAM" id="MobiDB-lite"/>
    </source>
</evidence>
<reference evidence="2 3" key="1">
    <citation type="submission" date="2018-11" db="EMBL/GenBank/DDBJ databases">
        <authorList>
            <consortium name="Pathogen Informatics"/>
        </authorList>
    </citation>
    <scope>NUCLEOTIDE SEQUENCE [LARGE SCALE GENOMIC DNA]</scope>
    <source>
        <strain>Denwood</strain>
        <strain evidence="3">Zambia</strain>
    </source>
</reference>
<feature type="region of interest" description="Disordered" evidence="1">
    <location>
        <begin position="37"/>
        <end position="61"/>
    </location>
</feature>
<sequence>MLILQVVGLPIIVAVDEPFDDALCRSTKSVRPEIRKLSGNRLTPPNGSCVRFRHNGQVKSR</sequence>
<protein>
    <submittedName>
        <fullName evidence="2">Uncharacterized protein</fullName>
    </submittedName>
</protein>
<name>A0A3P8F913_9TREM</name>
<organism evidence="2 3">
    <name type="scientific">Schistosoma mattheei</name>
    <dbReference type="NCBI Taxonomy" id="31246"/>
    <lineage>
        <taxon>Eukaryota</taxon>
        <taxon>Metazoa</taxon>
        <taxon>Spiralia</taxon>
        <taxon>Lophotrochozoa</taxon>
        <taxon>Platyhelminthes</taxon>
        <taxon>Trematoda</taxon>
        <taxon>Digenea</taxon>
        <taxon>Strigeidida</taxon>
        <taxon>Schistosomatoidea</taxon>
        <taxon>Schistosomatidae</taxon>
        <taxon>Schistosoma</taxon>
    </lineage>
</organism>
<dbReference type="EMBL" id="UZAL01030503">
    <property type="protein sequence ID" value="VDP54114.1"/>
    <property type="molecule type" value="Genomic_DNA"/>
</dbReference>
<accession>A0A3P8F913</accession>
<dbReference type="AlphaFoldDB" id="A0A3P8F913"/>
<dbReference type="Proteomes" id="UP000269396">
    <property type="component" value="Unassembled WGS sequence"/>
</dbReference>
<evidence type="ECO:0000313" key="2">
    <source>
        <dbReference type="EMBL" id="VDP54114.1"/>
    </source>
</evidence>
<proteinExistence type="predicted"/>
<keyword evidence="3" id="KW-1185">Reference proteome</keyword>
<evidence type="ECO:0000313" key="3">
    <source>
        <dbReference type="Proteomes" id="UP000269396"/>
    </source>
</evidence>